<accession>A0A517YRK9</accession>
<protein>
    <submittedName>
        <fullName evidence="1">Uncharacterized protein</fullName>
    </submittedName>
</protein>
<evidence type="ECO:0000313" key="2">
    <source>
        <dbReference type="Proteomes" id="UP000317369"/>
    </source>
</evidence>
<dbReference type="KEGG" id="pcor:KS4_08800"/>
<name>A0A517YRK9_9BACT</name>
<sequence length="42" mass="5032">MATNVRLEDKIIDVNLPTVLIIDWGFYLRVSFRVFENRFCRA</sequence>
<dbReference type="EMBL" id="CP036425">
    <property type="protein sequence ID" value="QDU32844.1"/>
    <property type="molecule type" value="Genomic_DNA"/>
</dbReference>
<keyword evidence="2" id="KW-1185">Reference proteome</keyword>
<gene>
    <name evidence="1" type="ORF">KS4_08800</name>
</gene>
<dbReference type="Proteomes" id="UP000317369">
    <property type="component" value="Chromosome"/>
</dbReference>
<organism evidence="1 2">
    <name type="scientific">Poriferisphaera corsica</name>
    <dbReference type="NCBI Taxonomy" id="2528020"/>
    <lineage>
        <taxon>Bacteria</taxon>
        <taxon>Pseudomonadati</taxon>
        <taxon>Planctomycetota</taxon>
        <taxon>Phycisphaerae</taxon>
        <taxon>Phycisphaerales</taxon>
        <taxon>Phycisphaeraceae</taxon>
        <taxon>Poriferisphaera</taxon>
    </lineage>
</organism>
<evidence type="ECO:0000313" key="1">
    <source>
        <dbReference type="EMBL" id="QDU32844.1"/>
    </source>
</evidence>
<dbReference type="AlphaFoldDB" id="A0A517YRK9"/>
<reference evidence="1 2" key="1">
    <citation type="submission" date="2019-02" db="EMBL/GenBank/DDBJ databases">
        <title>Deep-cultivation of Planctomycetes and their phenomic and genomic characterization uncovers novel biology.</title>
        <authorList>
            <person name="Wiegand S."/>
            <person name="Jogler M."/>
            <person name="Boedeker C."/>
            <person name="Pinto D."/>
            <person name="Vollmers J."/>
            <person name="Rivas-Marin E."/>
            <person name="Kohn T."/>
            <person name="Peeters S.H."/>
            <person name="Heuer A."/>
            <person name="Rast P."/>
            <person name="Oberbeckmann S."/>
            <person name="Bunk B."/>
            <person name="Jeske O."/>
            <person name="Meyerdierks A."/>
            <person name="Storesund J.E."/>
            <person name="Kallscheuer N."/>
            <person name="Luecker S."/>
            <person name="Lage O.M."/>
            <person name="Pohl T."/>
            <person name="Merkel B.J."/>
            <person name="Hornburger P."/>
            <person name="Mueller R.-W."/>
            <person name="Bruemmer F."/>
            <person name="Labrenz M."/>
            <person name="Spormann A.M."/>
            <person name="Op den Camp H."/>
            <person name="Overmann J."/>
            <person name="Amann R."/>
            <person name="Jetten M.S.M."/>
            <person name="Mascher T."/>
            <person name="Medema M.H."/>
            <person name="Devos D.P."/>
            <person name="Kaster A.-K."/>
            <person name="Ovreas L."/>
            <person name="Rohde M."/>
            <person name="Galperin M.Y."/>
            <person name="Jogler C."/>
        </authorList>
    </citation>
    <scope>NUCLEOTIDE SEQUENCE [LARGE SCALE GENOMIC DNA]</scope>
    <source>
        <strain evidence="1 2">KS4</strain>
    </source>
</reference>
<proteinExistence type="predicted"/>